<proteinExistence type="predicted"/>
<dbReference type="Pfam" id="PF02080">
    <property type="entry name" value="TrkA_C"/>
    <property type="match status" value="2"/>
</dbReference>
<dbReference type="Gene3D" id="3.30.70.1450">
    <property type="entry name" value="Regulator of K+ conductance, C-terminal domain"/>
    <property type="match status" value="2"/>
</dbReference>
<evidence type="ECO:0000313" key="10">
    <source>
        <dbReference type="Proteomes" id="UP000239007"/>
    </source>
</evidence>
<feature type="domain" description="RCK C-terminal" evidence="8">
    <location>
        <begin position="196"/>
        <end position="280"/>
    </location>
</feature>
<dbReference type="InterPro" id="IPR006037">
    <property type="entry name" value="RCK_C"/>
</dbReference>
<feature type="transmembrane region" description="Helical" evidence="7">
    <location>
        <begin position="92"/>
        <end position="116"/>
    </location>
</feature>
<keyword evidence="3 7" id="KW-0812">Transmembrane</keyword>
<protein>
    <submittedName>
        <fullName evidence="9">SLC13 family permease</fullName>
    </submittedName>
</protein>
<evidence type="ECO:0000256" key="4">
    <source>
        <dbReference type="ARBA" id="ARBA00022737"/>
    </source>
</evidence>
<evidence type="ECO:0000313" key="9">
    <source>
        <dbReference type="EMBL" id="PQJ54744.1"/>
    </source>
</evidence>
<dbReference type="InterPro" id="IPR004680">
    <property type="entry name" value="Cit_transptr-like_dom"/>
</dbReference>
<feature type="transmembrane region" description="Helical" evidence="7">
    <location>
        <begin position="6"/>
        <end position="22"/>
    </location>
</feature>
<feature type="transmembrane region" description="Helical" evidence="7">
    <location>
        <begin position="27"/>
        <end position="44"/>
    </location>
</feature>
<feature type="transmembrane region" description="Helical" evidence="7">
    <location>
        <begin position="136"/>
        <end position="155"/>
    </location>
</feature>
<evidence type="ECO:0000256" key="2">
    <source>
        <dbReference type="ARBA" id="ARBA00022448"/>
    </source>
</evidence>
<dbReference type="EMBL" id="MSCH01000003">
    <property type="protein sequence ID" value="PQJ54744.1"/>
    <property type="molecule type" value="Genomic_DNA"/>
</dbReference>
<keyword evidence="6 7" id="KW-0472">Membrane</keyword>
<dbReference type="PANTHER" id="PTHR43652">
    <property type="entry name" value="BASIC AMINO ACID ANTIPORTER YFCC-RELATED"/>
    <property type="match status" value="1"/>
</dbReference>
<dbReference type="GO" id="GO:0006813">
    <property type="term" value="P:potassium ion transport"/>
    <property type="evidence" value="ECO:0007669"/>
    <property type="project" value="InterPro"/>
</dbReference>
<evidence type="ECO:0000259" key="8">
    <source>
        <dbReference type="PROSITE" id="PS51202"/>
    </source>
</evidence>
<dbReference type="GO" id="GO:0005886">
    <property type="term" value="C:plasma membrane"/>
    <property type="evidence" value="ECO:0007669"/>
    <property type="project" value="TreeGrafter"/>
</dbReference>
<dbReference type="GO" id="GO:0008324">
    <property type="term" value="F:monoatomic cation transmembrane transporter activity"/>
    <property type="evidence" value="ECO:0007669"/>
    <property type="project" value="InterPro"/>
</dbReference>
<feature type="transmembrane region" description="Helical" evidence="7">
    <location>
        <begin position="430"/>
        <end position="449"/>
    </location>
</feature>
<comment type="subcellular location">
    <subcellularLocation>
        <location evidence="1">Membrane</location>
        <topology evidence="1">Multi-pass membrane protein</topology>
    </subcellularLocation>
</comment>
<dbReference type="Pfam" id="PF03600">
    <property type="entry name" value="CitMHS"/>
    <property type="match status" value="1"/>
</dbReference>
<accession>A0A2S7UXM2</accession>
<gene>
    <name evidence="9" type="ORF">BTO11_14515</name>
</gene>
<feature type="transmembrane region" description="Helical" evidence="7">
    <location>
        <begin position="514"/>
        <end position="533"/>
    </location>
</feature>
<organism evidence="9 10">
    <name type="scientific">Psychrosphaera saromensis</name>
    <dbReference type="NCBI Taxonomy" id="716813"/>
    <lineage>
        <taxon>Bacteria</taxon>
        <taxon>Pseudomonadati</taxon>
        <taxon>Pseudomonadota</taxon>
        <taxon>Gammaproteobacteria</taxon>
        <taxon>Alteromonadales</taxon>
        <taxon>Pseudoalteromonadaceae</taxon>
        <taxon>Psychrosphaera</taxon>
    </lineage>
</organism>
<dbReference type="AlphaFoldDB" id="A0A2S7UXM2"/>
<name>A0A2S7UXM2_9GAMM</name>
<feature type="transmembrane region" description="Helical" evidence="7">
    <location>
        <begin position="56"/>
        <end position="80"/>
    </location>
</feature>
<feature type="transmembrane region" description="Helical" evidence="7">
    <location>
        <begin position="167"/>
        <end position="190"/>
    </location>
</feature>
<keyword evidence="10" id="KW-1185">Reference proteome</keyword>
<dbReference type="Proteomes" id="UP000239007">
    <property type="component" value="Unassembled WGS sequence"/>
</dbReference>
<feature type="transmembrane region" description="Helical" evidence="7">
    <location>
        <begin position="553"/>
        <end position="573"/>
    </location>
</feature>
<evidence type="ECO:0000256" key="3">
    <source>
        <dbReference type="ARBA" id="ARBA00022692"/>
    </source>
</evidence>
<dbReference type="InterPro" id="IPR036721">
    <property type="entry name" value="RCK_C_sf"/>
</dbReference>
<dbReference type="PROSITE" id="PS51202">
    <property type="entry name" value="RCK_C"/>
    <property type="match status" value="2"/>
</dbReference>
<comment type="caution">
    <text evidence="9">The sequence shown here is derived from an EMBL/GenBank/DDBJ whole genome shotgun (WGS) entry which is preliminary data.</text>
</comment>
<evidence type="ECO:0000256" key="5">
    <source>
        <dbReference type="ARBA" id="ARBA00022989"/>
    </source>
</evidence>
<dbReference type="InterPro" id="IPR051679">
    <property type="entry name" value="DASS-Related_Transporters"/>
</dbReference>
<reference evidence="9 10" key="1">
    <citation type="submission" date="2016-12" db="EMBL/GenBank/DDBJ databases">
        <title>Diversity of luminous bacteria.</title>
        <authorList>
            <person name="Yoshizawa S."/>
            <person name="Kogure K."/>
        </authorList>
    </citation>
    <scope>NUCLEOTIDE SEQUENCE [LARGE SCALE GENOMIC DNA]</scope>
    <source>
        <strain evidence="9 10">SA4-48</strain>
    </source>
</reference>
<dbReference type="PANTHER" id="PTHR43652:SF2">
    <property type="entry name" value="BASIC AMINO ACID ANTIPORTER YFCC-RELATED"/>
    <property type="match status" value="1"/>
</dbReference>
<dbReference type="OrthoDB" id="9809303at2"/>
<evidence type="ECO:0000256" key="1">
    <source>
        <dbReference type="ARBA" id="ARBA00004141"/>
    </source>
</evidence>
<feature type="transmembrane region" description="Helical" evidence="7">
    <location>
        <begin position="469"/>
        <end position="502"/>
    </location>
</feature>
<keyword evidence="4" id="KW-0677">Repeat</keyword>
<feature type="domain" description="RCK C-terminal" evidence="8">
    <location>
        <begin position="282"/>
        <end position="367"/>
    </location>
</feature>
<sequence length="578" mass="63164">MNLDMIIMVLIFVGTIFTLIKYQQKSGLIFGVAFVATYLTSNITDQQVVESFSNQGLLILILLMTCSVAIEKTSLIRWITGKIEGRSYFITWLKLFLSTAIGSAFLNNTAVVSTMISPVRNNSTIPASKLLLPLSYAAILGGTLTLIGTSTNLIVNSMLTESGHQGFHFFSFTLVGLFAFVITSFVIYFVSTRLPTIKATKQDFQCYLLNAKVLEHSSLIGKSVTDAGLRHLDSLFLVEISRQNKVISPISPNELVKANDRLVFSGDVRQVSQIKQFDGVEIVVDSSSVSIENMTEVVVRPDSDLLNKTLKQADFRSKFNAAVIAFKRDGAALSGKLGEIKINAGDYLVLVTGHDFAKRQNVKKNFITLSGVEPNHKLTGKKQTLAIGGFLTAILLSAIGVVSLFKALVVLFGLLMFTGCLCFQDIKQRLPFNIWLIVGSAIALSHGLGNTGVLSYVTSLISLELTLDNAFMFLVGLYLVTLVLTELVTNNAAAALMFPLAYSIPLFYGIEPMPFILAVAFAASSSFISPYGYQTNLMVFNAGHYKLMDFVRAGVPVSITFSASVLYAIYLFYPVVEI</sequence>
<keyword evidence="2" id="KW-0813">Transport</keyword>
<evidence type="ECO:0000256" key="6">
    <source>
        <dbReference type="ARBA" id="ARBA00023136"/>
    </source>
</evidence>
<keyword evidence="5 7" id="KW-1133">Transmembrane helix</keyword>
<evidence type="ECO:0000256" key="7">
    <source>
        <dbReference type="SAM" id="Phobius"/>
    </source>
</evidence>
<dbReference type="SUPFAM" id="SSF116726">
    <property type="entry name" value="TrkA C-terminal domain-like"/>
    <property type="match status" value="2"/>
</dbReference>
<feature type="transmembrane region" description="Helical" evidence="7">
    <location>
        <begin position="385"/>
        <end position="418"/>
    </location>
</feature>